<evidence type="ECO:0000256" key="1">
    <source>
        <dbReference type="ARBA" id="ARBA00001946"/>
    </source>
</evidence>
<dbReference type="AlphaFoldDB" id="A0A0H2S0B4"/>
<dbReference type="GO" id="GO:0005739">
    <property type="term" value="C:mitochondrion"/>
    <property type="evidence" value="ECO:0007669"/>
    <property type="project" value="TreeGrafter"/>
</dbReference>
<dbReference type="GO" id="GO:0005524">
    <property type="term" value="F:ATP binding"/>
    <property type="evidence" value="ECO:0007669"/>
    <property type="project" value="UniProtKB-KW"/>
</dbReference>
<organism evidence="10 11">
    <name type="scientific">Schizopora paradoxa</name>
    <dbReference type="NCBI Taxonomy" id="27342"/>
    <lineage>
        <taxon>Eukaryota</taxon>
        <taxon>Fungi</taxon>
        <taxon>Dikarya</taxon>
        <taxon>Basidiomycota</taxon>
        <taxon>Agaricomycotina</taxon>
        <taxon>Agaricomycetes</taxon>
        <taxon>Hymenochaetales</taxon>
        <taxon>Schizoporaceae</taxon>
        <taxon>Schizopora</taxon>
    </lineage>
</organism>
<comment type="cofactor">
    <cofactor evidence="1">
        <name>Mg(2+)</name>
        <dbReference type="ChEBI" id="CHEBI:18420"/>
    </cofactor>
</comment>
<keyword evidence="11" id="KW-1185">Reference proteome</keyword>
<dbReference type="Pfam" id="PF02696">
    <property type="entry name" value="SelO"/>
    <property type="match status" value="1"/>
</dbReference>
<keyword evidence="3" id="KW-0808">Transferase</keyword>
<gene>
    <name evidence="10" type="ORF">SCHPADRAFT_900670</name>
</gene>
<dbReference type="GO" id="GO:0046872">
    <property type="term" value="F:metal ion binding"/>
    <property type="evidence" value="ECO:0007669"/>
    <property type="project" value="UniProtKB-KW"/>
</dbReference>
<dbReference type="STRING" id="27342.A0A0H2S0B4"/>
<dbReference type="InterPro" id="IPR003846">
    <property type="entry name" value="SelO"/>
</dbReference>
<evidence type="ECO:0000313" key="11">
    <source>
        <dbReference type="Proteomes" id="UP000053477"/>
    </source>
</evidence>
<evidence type="ECO:0000256" key="8">
    <source>
        <dbReference type="ARBA" id="ARBA00022842"/>
    </source>
</evidence>
<name>A0A0H2S0B4_9AGAM</name>
<keyword evidence="6" id="KW-0547">Nucleotide-binding</keyword>
<evidence type="ECO:0000256" key="7">
    <source>
        <dbReference type="ARBA" id="ARBA00022840"/>
    </source>
</evidence>
<proteinExistence type="inferred from homology"/>
<dbReference type="GO" id="GO:0070733">
    <property type="term" value="F:AMPylase activity"/>
    <property type="evidence" value="ECO:0007669"/>
    <property type="project" value="TreeGrafter"/>
</dbReference>
<keyword evidence="4" id="KW-0548">Nucleotidyltransferase</keyword>
<sequence length="709" mass="79426">MPKLPISALPLPTSARILTHNLTPDTATALIASAFRDVLKESPSIQRRSRLLDSGCHFSRVTPLPLEFPYRIAPPEDGKEVEDKEEYVENWLSSHEPLEERSLASTPSPGVLKKYSCAKRDGMERILIGLSDTCLRDCFPHLAVGDAFVELDTPTLSMKDPGGNDLFETPRRKVAGDQAAARQELVDVLSGHSVLMSIDGSEPGYTPWSLRYSGHQFGTWAGQLGDGRAVSILETPHPTSPCLSYELQLKGAGRTPFARSADGLAVLRSSIREYLCAEAMHALHIPTTRSLALVHLPKLEVYREEVETACVLTRVAPSFLRIGSFEALNPPERQRMVFYGGGGQQDANWDALRVLGEWVAGPGVLNLGLKEGEKWGKALVFESARRNARMVAGWQVYGFMHGVINTDNVSVMGLTIDYGPYAFMDIYDPMHICNHSDSEGRYAYKFQPTMIVFALNALLRSLAPLIGAEEELGSAVKSGWAADASPEKLEEWRAKGLSLEAELKAEIERVFEEEHWKLYRKRLGLTELNPSDPDELIHPLLALMRDYKLDFHSTFRKLCFFRPSKFNDPESSKAFIENLLVPSTSFEGDKEKAIKDLIEWLQKFATRISAEVKTAEDEEKREKAMLRANPRFILRQWLLEEIIKRVQDDVHVGKRALAKVHEMATKPFEPWGAELKVSEDSLTPEEKEERRYCGMGSTKMLGFQCSCSS</sequence>
<keyword evidence="5" id="KW-0479">Metal-binding</keyword>
<accession>A0A0H2S0B4</accession>
<reference evidence="10 11" key="1">
    <citation type="submission" date="2015-04" db="EMBL/GenBank/DDBJ databases">
        <title>Complete genome sequence of Schizopora paradoxa KUC8140, a cosmopolitan wood degrader in East Asia.</title>
        <authorList>
            <consortium name="DOE Joint Genome Institute"/>
            <person name="Min B."/>
            <person name="Park H."/>
            <person name="Jang Y."/>
            <person name="Kim J.-J."/>
            <person name="Kim K.H."/>
            <person name="Pangilinan J."/>
            <person name="Lipzen A."/>
            <person name="Riley R."/>
            <person name="Grigoriev I.V."/>
            <person name="Spatafora J.W."/>
            <person name="Choi I.-G."/>
        </authorList>
    </citation>
    <scope>NUCLEOTIDE SEQUENCE [LARGE SCALE GENOMIC DNA]</scope>
    <source>
        <strain evidence="10 11">KUC8140</strain>
    </source>
</reference>
<comment type="similarity">
    <text evidence="2">Belongs to the SELO family.</text>
</comment>
<evidence type="ECO:0000256" key="4">
    <source>
        <dbReference type="ARBA" id="ARBA00022695"/>
    </source>
</evidence>
<dbReference type="OrthoDB" id="10254721at2759"/>
<evidence type="ECO:0000313" key="10">
    <source>
        <dbReference type="EMBL" id="KLO17399.1"/>
    </source>
</evidence>
<dbReference type="EMBL" id="KQ085905">
    <property type="protein sequence ID" value="KLO17399.1"/>
    <property type="molecule type" value="Genomic_DNA"/>
</dbReference>
<dbReference type="PANTHER" id="PTHR32057">
    <property type="entry name" value="PROTEIN ADENYLYLTRANSFERASE SELO, MITOCHONDRIAL"/>
    <property type="match status" value="1"/>
</dbReference>
<evidence type="ECO:0000256" key="6">
    <source>
        <dbReference type="ARBA" id="ARBA00022741"/>
    </source>
</evidence>
<keyword evidence="7" id="KW-0067">ATP-binding</keyword>
<evidence type="ECO:0000256" key="5">
    <source>
        <dbReference type="ARBA" id="ARBA00022723"/>
    </source>
</evidence>
<dbReference type="PANTHER" id="PTHR32057:SF14">
    <property type="entry name" value="PROTEIN ADENYLYLTRANSFERASE SELO, MITOCHONDRIAL"/>
    <property type="match status" value="1"/>
</dbReference>
<dbReference type="InParanoid" id="A0A0H2S0B4"/>
<evidence type="ECO:0000256" key="9">
    <source>
        <dbReference type="ARBA" id="ARBA00031547"/>
    </source>
</evidence>
<keyword evidence="8" id="KW-0460">Magnesium</keyword>
<evidence type="ECO:0000256" key="3">
    <source>
        <dbReference type="ARBA" id="ARBA00022679"/>
    </source>
</evidence>
<evidence type="ECO:0000256" key="2">
    <source>
        <dbReference type="ARBA" id="ARBA00009747"/>
    </source>
</evidence>
<protein>
    <recommendedName>
        <fullName evidence="9">Selenoprotein O</fullName>
    </recommendedName>
</protein>
<dbReference type="Proteomes" id="UP000053477">
    <property type="component" value="Unassembled WGS sequence"/>
</dbReference>
<dbReference type="FunCoup" id="A0A0H2S0B4">
    <property type="interactions" value="56"/>
</dbReference>